<gene>
    <name evidence="3" type="ORF">DDIC_04030</name>
</gene>
<name>A0A4V1CX57_DESDE</name>
<protein>
    <submittedName>
        <fullName evidence="3">Uncharacterized protein</fullName>
    </submittedName>
</protein>
<keyword evidence="2" id="KW-0472">Membrane</keyword>
<feature type="transmembrane region" description="Helical" evidence="2">
    <location>
        <begin position="39"/>
        <end position="59"/>
    </location>
</feature>
<reference evidence="3 4" key="1">
    <citation type="submission" date="2019-02" db="EMBL/GenBank/DDBJ databases">
        <title>Complete Genome Sequence of Desulfovibrio desulfuricans IC1, a Sulfonate Utilizing Anaerobe.</title>
        <authorList>
            <person name="Day L.A."/>
            <person name="De Leon K.B."/>
            <person name="Wall J.D."/>
        </authorList>
    </citation>
    <scope>NUCLEOTIDE SEQUENCE [LARGE SCALE GENOMIC DNA]</scope>
    <source>
        <strain evidence="3 4">IC1</strain>
    </source>
</reference>
<keyword evidence="2" id="KW-0812">Transmembrane</keyword>
<dbReference type="OrthoDB" id="10011149at2"/>
<dbReference type="AlphaFoldDB" id="A0A4V1CX57"/>
<evidence type="ECO:0000313" key="4">
    <source>
        <dbReference type="Proteomes" id="UP000297065"/>
    </source>
</evidence>
<organism evidence="3 4">
    <name type="scientific">Desulfovibrio desulfuricans</name>
    <dbReference type="NCBI Taxonomy" id="876"/>
    <lineage>
        <taxon>Bacteria</taxon>
        <taxon>Pseudomonadati</taxon>
        <taxon>Thermodesulfobacteriota</taxon>
        <taxon>Desulfovibrionia</taxon>
        <taxon>Desulfovibrionales</taxon>
        <taxon>Desulfovibrionaceae</taxon>
        <taxon>Desulfovibrio</taxon>
    </lineage>
</organism>
<evidence type="ECO:0000313" key="3">
    <source>
        <dbReference type="EMBL" id="QCC85060.1"/>
    </source>
</evidence>
<evidence type="ECO:0000256" key="2">
    <source>
        <dbReference type="SAM" id="Phobius"/>
    </source>
</evidence>
<feature type="region of interest" description="Disordered" evidence="1">
    <location>
        <begin position="85"/>
        <end position="137"/>
    </location>
</feature>
<dbReference type="RefSeq" id="WP_136399259.1">
    <property type="nucleotide sequence ID" value="NZ_CP036295.1"/>
</dbReference>
<feature type="transmembrane region" description="Helical" evidence="2">
    <location>
        <begin position="12"/>
        <end position="33"/>
    </location>
</feature>
<dbReference type="Proteomes" id="UP000297065">
    <property type="component" value="Chromosome"/>
</dbReference>
<sequence>MMDIVAKVRAACARGGLFAGKWALIAFAGVAAFALAAQALALVLAALALLVIALCLATVCMPEESRAVWAWMYETLGRWSRVAAADQTQAARPEDGGTDVAKNTGPESAPDISPNTRVKGADNEPGQNPAATTRPDA</sequence>
<dbReference type="EMBL" id="CP036295">
    <property type="protein sequence ID" value="QCC85060.1"/>
    <property type="molecule type" value="Genomic_DNA"/>
</dbReference>
<proteinExistence type="predicted"/>
<accession>A0A4V1CX57</accession>
<keyword evidence="2" id="KW-1133">Transmembrane helix</keyword>
<evidence type="ECO:0000256" key="1">
    <source>
        <dbReference type="SAM" id="MobiDB-lite"/>
    </source>
</evidence>